<evidence type="ECO:0000256" key="3">
    <source>
        <dbReference type="ARBA" id="ARBA00022553"/>
    </source>
</evidence>
<keyword evidence="9" id="KW-0472">Membrane</keyword>
<proteinExistence type="predicted"/>
<dbReference type="PANTHER" id="PTHR42878">
    <property type="entry name" value="TWO-COMPONENT HISTIDINE KINASE"/>
    <property type="match status" value="1"/>
</dbReference>
<keyword evidence="12" id="KW-1185">Reference proteome</keyword>
<evidence type="ECO:0000256" key="4">
    <source>
        <dbReference type="ARBA" id="ARBA00022679"/>
    </source>
</evidence>
<dbReference type="Pfam" id="PF05226">
    <property type="entry name" value="CHASE2"/>
    <property type="match status" value="1"/>
</dbReference>
<dbReference type="InterPro" id="IPR003661">
    <property type="entry name" value="HisK_dim/P_dom"/>
</dbReference>
<dbReference type="GO" id="GO:0016301">
    <property type="term" value="F:kinase activity"/>
    <property type="evidence" value="ECO:0007669"/>
    <property type="project" value="UniProtKB-KW"/>
</dbReference>
<evidence type="ECO:0000256" key="7">
    <source>
        <dbReference type="ARBA" id="ARBA00022840"/>
    </source>
</evidence>
<reference evidence="11 12" key="1">
    <citation type="submission" date="2020-03" db="EMBL/GenBank/DDBJ databases">
        <title>Genomic Encyclopedia of Type Strains, Phase IV (KMG-IV): sequencing the most valuable type-strain genomes for metagenomic binning, comparative biology and taxonomic classification.</title>
        <authorList>
            <person name="Goeker M."/>
        </authorList>
    </citation>
    <scope>NUCLEOTIDE SEQUENCE [LARGE SCALE GENOMIC DNA]</scope>
    <source>
        <strain evidence="11 12">DSM 26613</strain>
    </source>
</reference>
<evidence type="ECO:0000259" key="10">
    <source>
        <dbReference type="PROSITE" id="PS50109"/>
    </source>
</evidence>
<dbReference type="SMART" id="SM01080">
    <property type="entry name" value="CHASE2"/>
    <property type="match status" value="1"/>
</dbReference>
<sequence length="659" mass="74031">MFRRFPAVEADRARSYLLAGQIKRDWWWTTILLVIFTIILSLFKTEAALQRLDLVFYDYQSSVAKSPVAPDRTTTHTVLIIIDDYSLEKMGHWPWRRSEYARVLDYLSLAKAVGLDIIFQDHNPMFPEDEAFLSYSIAQHGRVALASTVNTAQTHVYLPIESLAEAAAAIGYINIYPGRDGVVRNALLYKDTLPSSPYHFTLALLEAADETAILKRVVNNPIGSNRLIPFIGPAGSFETYSFYDVLSGKIAPQVFEDKYVIVGAWSSGLGDYYPTPLSSHSHTSMSGVEVLANILESTLNNNWVQTPGALLSALLSVLPVLFICYVLRSLPPRGAIFGTVIVLLWIFIGSWVLLNIFNYWVAPSAAIIGTLLAYPVWYWRSQETVIRYVNKELYEMRKQDPVLSQAIQASSGPNSLPERLAHLHKAIELLREAQQRREETLRFISHDMRAPQNSILSLIKMQRANELDLDVGTLLSKVETYSKSTLDLVDDFMDLARVEAMELSYETTCLNDVIAEICDEAWIRAKTKHITVRFDEPEDTLWAPIAPKLFKRALANLIDNAIKYSPTHTTVRCDLFQVEHSIIITVSDEGWGIPAKDLPTIFQAFKRAHSYRSDDPAGSGLGLAFVHTVIARHFGKITVASVEDMGTVFTIEIPAETPL</sequence>
<dbReference type="InterPro" id="IPR007890">
    <property type="entry name" value="CHASE2"/>
</dbReference>
<dbReference type="RefSeq" id="WP_167661409.1">
    <property type="nucleotide sequence ID" value="NZ_BMCQ01000011.1"/>
</dbReference>
<dbReference type="InterPro" id="IPR036097">
    <property type="entry name" value="HisK_dim/P_sf"/>
</dbReference>
<feature type="transmembrane region" description="Helical" evidence="9">
    <location>
        <begin position="334"/>
        <end position="354"/>
    </location>
</feature>
<accession>A0ABX0WRI5</accession>
<evidence type="ECO:0000256" key="6">
    <source>
        <dbReference type="ARBA" id="ARBA00022777"/>
    </source>
</evidence>
<keyword evidence="4" id="KW-0808">Transferase</keyword>
<dbReference type="SMART" id="SM00387">
    <property type="entry name" value="HATPase_c"/>
    <property type="match status" value="1"/>
</dbReference>
<evidence type="ECO:0000256" key="2">
    <source>
        <dbReference type="ARBA" id="ARBA00012438"/>
    </source>
</evidence>
<evidence type="ECO:0000313" key="11">
    <source>
        <dbReference type="EMBL" id="NJB65373.1"/>
    </source>
</evidence>
<name>A0ABX0WRI5_9BURK</name>
<dbReference type="InterPro" id="IPR003594">
    <property type="entry name" value="HATPase_dom"/>
</dbReference>
<dbReference type="Gene3D" id="3.30.565.10">
    <property type="entry name" value="Histidine kinase-like ATPase, C-terminal domain"/>
    <property type="match status" value="1"/>
</dbReference>
<keyword evidence="9" id="KW-1133">Transmembrane helix</keyword>
<evidence type="ECO:0000256" key="1">
    <source>
        <dbReference type="ARBA" id="ARBA00000085"/>
    </source>
</evidence>
<dbReference type="Pfam" id="PF02518">
    <property type="entry name" value="HATPase_c"/>
    <property type="match status" value="1"/>
</dbReference>
<dbReference type="PANTHER" id="PTHR42878:SF7">
    <property type="entry name" value="SENSOR HISTIDINE KINASE GLRK"/>
    <property type="match status" value="1"/>
</dbReference>
<dbReference type="PRINTS" id="PR00344">
    <property type="entry name" value="BCTRLSENSOR"/>
</dbReference>
<comment type="caution">
    <text evidence="11">The sequence shown here is derived from an EMBL/GenBank/DDBJ whole genome shotgun (WGS) entry which is preliminary data.</text>
</comment>
<keyword evidence="9" id="KW-0812">Transmembrane</keyword>
<keyword evidence="5" id="KW-0547">Nucleotide-binding</keyword>
<dbReference type="EMBL" id="JAATIZ010000003">
    <property type="protein sequence ID" value="NJB65373.1"/>
    <property type="molecule type" value="Genomic_DNA"/>
</dbReference>
<feature type="transmembrane region" description="Helical" evidence="9">
    <location>
        <begin position="360"/>
        <end position="379"/>
    </location>
</feature>
<keyword evidence="6 11" id="KW-0418">Kinase</keyword>
<dbReference type="CDD" id="cd00082">
    <property type="entry name" value="HisKA"/>
    <property type="match status" value="1"/>
</dbReference>
<dbReference type="InterPro" id="IPR050351">
    <property type="entry name" value="BphY/WalK/GraS-like"/>
</dbReference>
<evidence type="ECO:0000313" key="12">
    <source>
        <dbReference type="Proteomes" id="UP000783934"/>
    </source>
</evidence>
<evidence type="ECO:0000256" key="9">
    <source>
        <dbReference type="SAM" id="Phobius"/>
    </source>
</evidence>
<dbReference type="InterPro" id="IPR004358">
    <property type="entry name" value="Sig_transdc_His_kin-like_C"/>
</dbReference>
<dbReference type="CDD" id="cd00075">
    <property type="entry name" value="HATPase"/>
    <property type="match status" value="1"/>
</dbReference>
<feature type="domain" description="Histidine kinase" evidence="10">
    <location>
        <begin position="443"/>
        <end position="657"/>
    </location>
</feature>
<evidence type="ECO:0000256" key="8">
    <source>
        <dbReference type="ARBA" id="ARBA00023012"/>
    </source>
</evidence>
<dbReference type="InterPro" id="IPR036890">
    <property type="entry name" value="HATPase_C_sf"/>
</dbReference>
<dbReference type="Gene3D" id="1.10.287.130">
    <property type="match status" value="1"/>
</dbReference>
<feature type="transmembrane region" description="Helical" evidence="9">
    <location>
        <begin position="308"/>
        <end position="327"/>
    </location>
</feature>
<dbReference type="Proteomes" id="UP000783934">
    <property type="component" value="Unassembled WGS sequence"/>
</dbReference>
<dbReference type="SUPFAM" id="SSF55874">
    <property type="entry name" value="ATPase domain of HSP90 chaperone/DNA topoisomerase II/histidine kinase"/>
    <property type="match status" value="1"/>
</dbReference>
<comment type="catalytic activity">
    <reaction evidence="1">
        <text>ATP + protein L-histidine = ADP + protein N-phospho-L-histidine.</text>
        <dbReference type="EC" id="2.7.13.3"/>
    </reaction>
</comment>
<dbReference type="PROSITE" id="PS50109">
    <property type="entry name" value="HIS_KIN"/>
    <property type="match status" value="1"/>
</dbReference>
<gene>
    <name evidence="11" type="ORF">GGR41_001622</name>
</gene>
<dbReference type="SUPFAM" id="SSF47384">
    <property type="entry name" value="Homodimeric domain of signal transducing histidine kinase"/>
    <property type="match status" value="1"/>
</dbReference>
<dbReference type="EC" id="2.7.13.3" evidence="2"/>
<protein>
    <recommendedName>
        <fullName evidence="2">histidine kinase</fullName>
        <ecNumber evidence="2">2.7.13.3</ecNumber>
    </recommendedName>
</protein>
<keyword evidence="7" id="KW-0067">ATP-binding</keyword>
<organism evidence="11 12">
    <name type="scientific">Paenalcaligenes hominis</name>
    <dbReference type="NCBI Taxonomy" id="643674"/>
    <lineage>
        <taxon>Bacteria</taxon>
        <taxon>Pseudomonadati</taxon>
        <taxon>Pseudomonadota</taxon>
        <taxon>Betaproteobacteria</taxon>
        <taxon>Burkholderiales</taxon>
        <taxon>Alcaligenaceae</taxon>
        <taxon>Paenalcaligenes</taxon>
    </lineage>
</organism>
<keyword evidence="8" id="KW-0902">Two-component regulatory system</keyword>
<evidence type="ECO:0000256" key="5">
    <source>
        <dbReference type="ARBA" id="ARBA00022741"/>
    </source>
</evidence>
<dbReference type="InterPro" id="IPR005467">
    <property type="entry name" value="His_kinase_dom"/>
</dbReference>
<keyword evidence="3" id="KW-0597">Phosphoprotein</keyword>
<feature type="transmembrane region" description="Helical" evidence="9">
    <location>
        <begin position="26"/>
        <end position="43"/>
    </location>
</feature>